<protein>
    <submittedName>
        <fullName evidence="1">Uncharacterized protein</fullName>
    </submittedName>
</protein>
<organism evidence="1 2">
    <name type="scientific">Leptospira terpstrae serovar Hualin str. LT 11-33 = ATCC 700639</name>
    <dbReference type="NCBI Taxonomy" id="1257025"/>
    <lineage>
        <taxon>Bacteria</taxon>
        <taxon>Pseudomonadati</taxon>
        <taxon>Spirochaetota</taxon>
        <taxon>Spirochaetia</taxon>
        <taxon>Leptospirales</taxon>
        <taxon>Leptospiraceae</taxon>
        <taxon>Leptospira</taxon>
    </lineage>
</organism>
<sequence>MYAESISNFIEFHSQFLLILTFHIWRMNLSLELKKMNIECHRNEDKF</sequence>
<name>N1VSM2_9LEPT</name>
<dbReference type="AlphaFoldDB" id="N1VSM2"/>
<dbReference type="Proteomes" id="UP000012371">
    <property type="component" value="Unassembled WGS sequence"/>
</dbReference>
<reference evidence="1" key="1">
    <citation type="submission" date="2013-03" db="EMBL/GenBank/DDBJ databases">
        <authorList>
            <person name="Harkins D.M."/>
            <person name="Durkin A.S."/>
            <person name="Brinkac L.M."/>
            <person name="Haft D.H."/>
            <person name="Selengut J.D."/>
            <person name="Sanka R."/>
            <person name="DePew J."/>
            <person name="Purushe J."/>
            <person name="Hartskeerl R.A."/>
            <person name="Ahmed A."/>
            <person name="van der Linden H."/>
            <person name="Goris M.G.A."/>
            <person name="Vinetz J.M."/>
            <person name="Sutton G.G."/>
            <person name="Nierman W.C."/>
            <person name="Fouts D.E."/>
        </authorList>
    </citation>
    <scope>NUCLEOTIDE SEQUENCE [LARGE SCALE GENOMIC DNA]</scope>
    <source>
        <strain evidence="1">LT 11-33</strain>
    </source>
</reference>
<dbReference type="EMBL" id="AOGW02000010">
    <property type="protein sequence ID" value="EMY61433.1"/>
    <property type="molecule type" value="Genomic_DNA"/>
</dbReference>
<keyword evidence="2" id="KW-1185">Reference proteome</keyword>
<evidence type="ECO:0000313" key="2">
    <source>
        <dbReference type="Proteomes" id="UP000012371"/>
    </source>
</evidence>
<evidence type="ECO:0000313" key="1">
    <source>
        <dbReference type="EMBL" id="EMY61433.1"/>
    </source>
</evidence>
<proteinExistence type="predicted"/>
<accession>N1VSM2</accession>
<comment type="caution">
    <text evidence="1">The sequence shown here is derived from an EMBL/GenBank/DDBJ whole genome shotgun (WGS) entry which is preliminary data.</text>
</comment>
<gene>
    <name evidence="1" type="ORF">LEP1GSC203_1693</name>
</gene>